<comment type="caution">
    <text evidence="3">The sequence shown here is derived from an EMBL/GenBank/DDBJ whole genome shotgun (WGS) entry which is preliminary data.</text>
</comment>
<dbReference type="EMBL" id="JAPEVB010000001">
    <property type="protein sequence ID" value="KAJ4396014.1"/>
    <property type="molecule type" value="Genomic_DNA"/>
</dbReference>
<reference evidence="3" key="1">
    <citation type="submission" date="2022-10" db="EMBL/GenBank/DDBJ databases">
        <title>Tapping the CABI collections for fungal endophytes: first genome assemblies for Collariella, Neodidymelliopsis, Ascochyta clinopodiicola, Didymella pomorum, Didymosphaeria variabile, Neocosmospora piperis and Neocucurbitaria cava.</title>
        <authorList>
            <person name="Hill R."/>
        </authorList>
    </citation>
    <scope>NUCLEOTIDE SEQUENCE</scope>
    <source>
        <strain evidence="3">IMI 355082</strain>
    </source>
</reference>
<accession>A0A9W8Z3A6</accession>
<name>A0A9W8Z3A6_9PEZI</name>
<feature type="region of interest" description="Disordered" evidence="1">
    <location>
        <begin position="46"/>
        <end position="76"/>
    </location>
</feature>
<dbReference type="AlphaFoldDB" id="A0A9W8Z3A6"/>
<feature type="chain" id="PRO_5040783211" evidence="2">
    <location>
        <begin position="19"/>
        <end position="217"/>
    </location>
</feature>
<feature type="compositionally biased region" description="Polar residues" evidence="1">
    <location>
        <begin position="46"/>
        <end position="56"/>
    </location>
</feature>
<evidence type="ECO:0000313" key="4">
    <source>
        <dbReference type="Proteomes" id="UP001140453"/>
    </source>
</evidence>
<organism evidence="3 4">
    <name type="scientific">Gnomoniopsis smithogilvyi</name>
    <dbReference type="NCBI Taxonomy" id="1191159"/>
    <lineage>
        <taxon>Eukaryota</taxon>
        <taxon>Fungi</taxon>
        <taxon>Dikarya</taxon>
        <taxon>Ascomycota</taxon>
        <taxon>Pezizomycotina</taxon>
        <taxon>Sordariomycetes</taxon>
        <taxon>Sordariomycetidae</taxon>
        <taxon>Diaporthales</taxon>
        <taxon>Gnomoniaceae</taxon>
        <taxon>Gnomoniopsis</taxon>
    </lineage>
</organism>
<feature type="region of interest" description="Disordered" evidence="1">
    <location>
        <begin position="186"/>
        <end position="217"/>
    </location>
</feature>
<proteinExistence type="predicted"/>
<gene>
    <name evidence="3" type="ORF">N0V93_000230</name>
</gene>
<keyword evidence="4" id="KW-1185">Reference proteome</keyword>
<keyword evidence="2" id="KW-0732">Signal</keyword>
<dbReference type="Proteomes" id="UP001140453">
    <property type="component" value="Unassembled WGS sequence"/>
</dbReference>
<feature type="compositionally biased region" description="Basic and acidic residues" evidence="1">
    <location>
        <begin position="58"/>
        <end position="70"/>
    </location>
</feature>
<protein>
    <submittedName>
        <fullName evidence="3">Uncharacterized protein</fullName>
    </submittedName>
</protein>
<sequence length="217" mass="23397">MKSTAVLAALIGSSTVTALEPRLMEAVSGTSEVVMTRTVTVTTFQQAEPTDGTISANRDIHSTKGHERKGSPRRRAVASPLESMSNFYGVAQEVPEPTNAAINARAPMPIVVMPTLSSDPRVGQHIAESDKQGHAVPTDHRYGTKPHNGTFKFVHVTNYTADHGNGKPHDDMTDLEDWVKKVEGTVSDKAKHMEDSALSKAKDLLNEVRSEDATPAS</sequence>
<evidence type="ECO:0000256" key="2">
    <source>
        <dbReference type="SAM" id="SignalP"/>
    </source>
</evidence>
<feature type="signal peptide" evidence="2">
    <location>
        <begin position="1"/>
        <end position="18"/>
    </location>
</feature>
<dbReference type="OrthoDB" id="10416096at2759"/>
<evidence type="ECO:0000256" key="1">
    <source>
        <dbReference type="SAM" id="MobiDB-lite"/>
    </source>
</evidence>
<evidence type="ECO:0000313" key="3">
    <source>
        <dbReference type="EMBL" id="KAJ4396014.1"/>
    </source>
</evidence>